<name>A0A183KYI4_9TREM</name>
<dbReference type="AlphaFoldDB" id="A0A183KYI4"/>
<dbReference type="WBParaSite" id="SCUD_0002013401-mRNA-1">
    <property type="protein sequence ID" value="SCUD_0002013401-mRNA-1"/>
    <property type="gene ID" value="SCUD_0002013401"/>
</dbReference>
<sequence length="35" mass="4019">MIPREFAAVLQPISNLFQQPTEIVNNRGKIIETCF</sequence>
<accession>A0A183KYI4</accession>
<reference evidence="1" key="1">
    <citation type="submission" date="2016-06" db="UniProtKB">
        <authorList>
            <consortium name="WormBaseParasite"/>
        </authorList>
    </citation>
    <scope>IDENTIFICATION</scope>
</reference>
<proteinExistence type="predicted"/>
<organism evidence="1">
    <name type="scientific">Schistosoma curassoni</name>
    <dbReference type="NCBI Taxonomy" id="6186"/>
    <lineage>
        <taxon>Eukaryota</taxon>
        <taxon>Metazoa</taxon>
        <taxon>Spiralia</taxon>
        <taxon>Lophotrochozoa</taxon>
        <taxon>Platyhelminthes</taxon>
        <taxon>Trematoda</taxon>
        <taxon>Digenea</taxon>
        <taxon>Strigeidida</taxon>
        <taxon>Schistosomatoidea</taxon>
        <taxon>Schistosomatidae</taxon>
        <taxon>Schistosoma</taxon>
    </lineage>
</organism>
<protein>
    <submittedName>
        <fullName evidence="1">Uncharacterized protein</fullName>
    </submittedName>
</protein>
<evidence type="ECO:0000313" key="1">
    <source>
        <dbReference type="WBParaSite" id="SCUD_0002013401-mRNA-1"/>
    </source>
</evidence>